<dbReference type="EMBL" id="LVXG01000023">
    <property type="protein sequence ID" value="OQP47294.1"/>
    <property type="molecule type" value="Genomic_DNA"/>
</dbReference>
<dbReference type="Proteomes" id="UP000192610">
    <property type="component" value="Unassembled WGS sequence"/>
</dbReference>
<name>A0A1V9EMX9_9BACT</name>
<proteinExistence type="predicted"/>
<protein>
    <submittedName>
        <fullName evidence="1">Uncharacterized protein</fullName>
    </submittedName>
</protein>
<comment type="caution">
    <text evidence="1">The sequence shown here is derived from an EMBL/GenBank/DDBJ whole genome shotgun (WGS) entry which is preliminary data.</text>
</comment>
<keyword evidence="2" id="KW-1185">Reference proteome</keyword>
<organism evidence="1 2">
    <name type="scientific">Niastella yeongjuensis</name>
    <dbReference type="NCBI Taxonomy" id="354355"/>
    <lineage>
        <taxon>Bacteria</taxon>
        <taxon>Pseudomonadati</taxon>
        <taxon>Bacteroidota</taxon>
        <taxon>Chitinophagia</taxon>
        <taxon>Chitinophagales</taxon>
        <taxon>Chitinophagaceae</taxon>
        <taxon>Niastella</taxon>
    </lineage>
</organism>
<accession>A0A1V9EMX9</accession>
<gene>
    <name evidence="1" type="ORF">A4H97_07260</name>
</gene>
<dbReference type="AlphaFoldDB" id="A0A1V9EMX9"/>
<dbReference type="RefSeq" id="WP_081201348.1">
    <property type="nucleotide sequence ID" value="NZ_FOCZ01000002.1"/>
</dbReference>
<evidence type="ECO:0000313" key="2">
    <source>
        <dbReference type="Proteomes" id="UP000192610"/>
    </source>
</evidence>
<sequence>MDSKGQKYWFELTAEEKESRLKEALEEEMEKAKAMNLPVVYRNELCIKPNMFIHKYPNGHTVLIEQDSSNSAVKIIKVIQQ</sequence>
<evidence type="ECO:0000313" key="1">
    <source>
        <dbReference type="EMBL" id="OQP47294.1"/>
    </source>
</evidence>
<reference evidence="2" key="1">
    <citation type="submission" date="2016-04" db="EMBL/GenBank/DDBJ databases">
        <authorList>
            <person name="Chen L."/>
            <person name="Zhuang W."/>
            <person name="Wang G."/>
        </authorList>
    </citation>
    <scope>NUCLEOTIDE SEQUENCE [LARGE SCALE GENOMIC DNA]</scope>
    <source>
        <strain evidence="2">17621</strain>
    </source>
</reference>
<dbReference type="STRING" id="354355.SAMN05660816_01476"/>
<dbReference type="OrthoDB" id="678521at2"/>